<sequence length="248" mass="25726">MSTLPDEQILFTSGEQPYAMRIPNGIGPDLAEALVAAQAEFGAVAKDTANPFFKSKYADLPAVKAEAQPVLAKHGLAVTQHPGYVVIDGKVHDTLTTKVVHKSGQADESTMILRPVKADPQAQGSAITYAKRYAFMAVLGLVADEDDDGNAASGRGKAPARNKPAAKGNPNAEGLGNPDVAKAINRVKSAIKKAGKTPKDAQAYFGEQYPNGGSLIASTDVAALTAVAEHFEGLANATSELGGTEVSE</sequence>
<reference evidence="2 3" key="1">
    <citation type="submission" date="2015-08" db="EMBL/GenBank/DDBJ databases">
        <authorList>
            <person name="Barekzi N."/>
            <person name="Doss J.H."/>
            <person name="Bluford J."/>
            <person name="Fizer S."/>
            <person name="Garofalo A.E."/>
            <person name="Gasalao M.B."/>
            <person name="Griffin J."/>
            <person name="Henderson C.M."/>
            <person name="Hyre A.N."/>
            <person name="Irons L.B."/>
            <person name="Jafree E."/>
            <person name="Kanda K."/>
            <person name="Matthews D."/>
            <person name="Mclaren B."/>
            <person name="Moriarty A."/>
            <person name="Northam N."/>
            <person name="Ryan M."/>
            <person name="Smith D.E."/>
            <person name="Vanselow D."/>
            <person name="Welch J."/>
            <person name="Gauthier D."/>
            <person name="Anders K.R."/>
            <person name="Bradley K.W."/>
            <person name="Asai D.J."/>
            <person name="Bowman C.A."/>
            <person name="Russell D.A."/>
            <person name="Pope W.H."/>
            <person name="Jacobs-Sera D."/>
            <person name="Hendrix R.W."/>
            <person name="Hatfull G.F."/>
        </authorList>
    </citation>
    <scope>NUCLEOTIDE SEQUENCE [LARGE SCALE GENOMIC DNA]</scope>
</reference>
<dbReference type="EMBL" id="KT591491">
    <property type="protein sequence ID" value="ALF00582.1"/>
    <property type="molecule type" value="Genomic_DNA"/>
</dbReference>
<dbReference type="Proteomes" id="UP000221469">
    <property type="component" value="Segment"/>
</dbReference>
<organism evidence="2 3">
    <name type="scientific">Mycobacterium phage Bricole</name>
    <dbReference type="NCBI Taxonomy" id="1718601"/>
    <lineage>
        <taxon>Viruses</taxon>
        <taxon>Duplodnaviria</taxon>
        <taxon>Heunggongvirae</taxon>
        <taxon>Uroviricota</taxon>
        <taxon>Caudoviricetes</taxon>
        <taxon>Vilmaviridae</taxon>
        <taxon>Mclasvirinae</taxon>
        <taxon>Bongovirus</taxon>
        <taxon>Bongovirus bongo</taxon>
    </lineage>
</organism>
<evidence type="ECO:0000313" key="3">
    <source>
        <dbReference type="Proteomes" id="UP000221469"/>
    </source>
</evidence>
<dbReference type="InterPro" id="IPR007499">
    <property type="entry name" value="ERF_bacteria_virus"/>
</dbReference>
<name>A0A0M4RQW6_9CAUD</name>
<proteinExistence type="predicted"/>
<feature type="region of interest" description="Disordered" evidence="1">
    <location>
        <begin position="148"/>
        <end position="178"/>
    </location>
</feature>
<protein>
    <submittedName>
        <fullName evidence="2">ERF family ssDNA binding protein</fullName>
    </submittedName>
</protein>
<gene>
    <name evidence="2" type="ORF">SEA_BRICOLE_54</name>
</gene>
<evidence type="ECO:0000256" key="1">
    <source>
        <dbReference type="SAM" id="MobiDB-lite"/>
    </source>
</evidence>
<dbReference type="Pfam" id="PF04404">
    <property type="entry name" value="ERF"/>
    <property type="match status" value="1"/>
</dbReference>
<evidence type="ECO:0000313" key="2">
    <source>
        <dbReference type="EMBL" id="ALF00582.1"/>
    </source>
</evidence>
<accession>A0A0M4RQW6</accession>